<dbReference type="STRING" id="411473.RUMCAL_03256"/>
<feature type="binding site" evidence="6">
    <location>
        <begin position="155"/>
        <end position="157"/>
    </location>
    <ligand>
        <name>ATP</name>
        <dbReference type="ChEBI" id="CHEBI:30616"/>
    </ligand>
</feature>
<dbReference type="GO" id="GO:0000902">
    <property type="term" value="P:cell morphogenesis"/>
    <property type="evidence" value="ECO:0007669"/>
    <property type="project" value="InterPro"/>
</dbReference>
<keyword evidence="1 6" id="KW-0963">Cytoplasm</keyword>
<dbReference type="HAMAP" id="MF_02207">
    <property type="entry name" value="MreB"/>
    <property type="match status" value="1"/>
</dbReference>
<gene>
    <name evidence="6" type="primary">mreB</name>
    <name evidence="7" type="ORF">RUMCAL_03256</name>
</gene>
<evidence type="ECO:0000256" key="1">
    <source>
        <dbReference type="ARBA" id="ARBA00022490"/>
    </source>
</evidence>
<dbReference type="PRINTS" id="PR01652">
    <property type="entry name" value="SHAPEPROTEIN"/>
</dbReference>
<dbReference type="PATRIC" id="fig|411473.3.peg.2728"/>
<feature type="binding site" evidence="6">
    <location>
        <begin position="12"/>
        <end position="14"/>
    </location>
    <ligand>
        <name>ATP</name>
        <dbReference type="ChEBI" id="CHEBI:30616"/>
    </ligand>
</feature>
<dbReference type="EMBL" id="AWVF01000434">
    <property type="protein sequence ID" value="ERJ87721.1"/>
    <property type="molecule type" value="Genomic_DNA"/>
</dbReference>
<dbReference type="RefSeq" id="WP_021681485.1">
    <property type="nucleotide sequence ID" value="NZ_KI260354.1"/>
</dbReference>
<evidence type="ECO:0000313" key="8">
    <source>
        <dbReference type="Proteomes" id="UP000016662"/>
    </source>
</evidence>
<dbReference type="GO" id="GO:0008360">
    <property type="term" value="P:regulation of cell shape"/>
    <property type="evidence" value="ECO:0007669"/>
    <property type="project" value="UniProtKB-UniRule"/>
</dbReference>
<protein>
    <recommendedName>
        <fullName evidence="6">Cell shape-determining protein MreB</fullName>
    </recommendedName>
</protein>
<keyword evidence="4 6" id="KW-0133">Cell shape</keyword>
<dbReference type="InterPro" id="IPR004753">
    <property type="entry name" value="MreB"/>
</dbReference>
<dbReference type="InterPro" id="IPR056546">
    <property type="entry name" value="MreB_MamK-like"/>
</dbReference>
<dbReference type="GO" id="GO:0005524">
    <property type="term" value="F:ATP binding"/>
    <property type="evidence" value="ECO:0007669"/>
    <property type="project" value="UniProtKB-KW"/>
</dbReference>
<proteinExistence type="inferred from homology"/>
<comment type="similarity">
    <text evidence="5 6">Belongs to the FtsA/MreB family.</text>
</comment>
<dbReference type="PANTHER" id="PTHR42749">
    <property type="entry name" value="CELL SHAPE-DETERMINING PROTEIN MREB"/>
    <property type="match status" value="1"/>
</dbReference>
<dbReference type="PANTHER" id="PTHR42749:SF1">
    <property type="entry name" value="CELL SHAPE-DETERMINING PROTEIN MREB"/>
    <property type="match status" value="1"/>
</dbReference>
<accession>U2JN86</accession>
<dbReference type="eggNOG" id="COG1077">
    <property type="taxonomic scope" value="Bacteria"/>
</dbReference>
<comment type="subunit">
    <text evidence="6">Forms polymers.</text>
</comment>
<dbReference type="InterPro" id="IPR043129">
    <property type="entry name" value="ATPase_NBD"/>
</dbReference>
<evidence type="ECO:0000256" key="4">
    <source>
        <dbReference type="ARBA" id="ARBA00022960"/>
    </source>
</evidence>
<evidence type="ECO:0000313" key="7">
    <source>
        <dbReference type="EMBL" id="ERJ87721.1"/>
    </source>
</evidence>
<dbReference type="NCBIfam" id="TIGR00904">
    <property type="entry name" value="mreB"/>
    <property type="match status" value="1"/>
</dbReference>
<comment type="function">
    <text evidence="6">Forms membrane-associated dynamic filaments that are essential for cell shape determination. Acts by regulating cell wall synthesis and cell elongation, and thus cell shape. A feedback loop between cell geometry and MreB localization may maintain elongated cell shape by targeting cell wall growth to regions of negative cell wall curvature.</text>
</comment>
<comment type="subcellular location">
    <subcellularLocation>
        <location evidence="6">Cytoplasm</location>
    </subcellularLocation>
    <text evidence="6">Membrane-associated.</text>
</comment>
<sequence length="339" mass="36779">MSKTDIGIDLGTANTVITLGKKGVVLSEPSAIAYHTHTKEVLAVGKRAYQMIGKTPDYIEVIRPLSGGVISDDRMTQYMIREFILQVTGHRLTKPRIIICVPSFITDVEKRAVVEAAMSAGSRKAYLIDEPIAALIGAGVNIGKARGNMVVDIGGGTTDVAIVSMNGIVTSHSVRAAGNTLDQAIIRYMQTKYKLLIGERTAERLKIEMTNLYDPRADVTSWVKGRNLVSGLPEMQEISELEIFEAVEDVIADIIEAIKTVLEETPPELVGDIYENGVLMAGGGAMLGGLRKLVERTLQVKCVVAKDAIHCVAKGTAIAFRKMDTLLDGFENIAVYQFK</sequence>
<dbReference type="Proteomes" id="UP000016662">
    <property type="component" value="Unassembled WGS sequence"/>
</dbReference>
<dbReference type="GO" id="GO:0005737">
    <property type="term" value="C:cytoplasm"/>
    <property type="evidence" value="ECO:0007669"/>
    <property type="project" value="UniProtKB-SubCell"/>
</dbReference>
<dbReference type="OrthoDB" id="9768127at2"/>
<dbReference type="Gene3D" id="3.30.420.40">
    <property type="match status" value="2"/>
</dbReference>
<dbReference type="SUPFAM" id="SSF53067">
    <property type="entry name" value="Actin-like ATPase domain"/>
    <property type="match status" value="2"/>
</dbReference>
<keyword evidence="3 6" id="KW-0067">ATP-binding</keyword>
<evidence type="ECO:0000256" key="6">
    <source>
        <dbReference type="HAMAP-Rule" id="MF_02207"/>
    </source>
</evidence>
<organism evidence="7 8">
    <name type="scientific">Ruminococcus callidus ATCC 27760</name>
    <dbReference type="NCBI Taxonomy" id="411473"/>
    <lineage>
        <taxon>Bacteria</taxon>
        <taxon>Bacillati</taxon>
        <taxon>Bacillota</taxon>
        <taxon>Clostridia</taxon>
        <taxon>Eubacteriales</taxon>
        <taxon>Oscillospiraceae</taxon>
        <taxon>Ruminococcus</taxon>
    </lineage>
</organism>
<comment type="caution">
    <text evidence="6">Lacks conserved residue(s) required for the propagation of feature annotation.</text>
</comment>
<evidence type="ECO:0000256" key="3">
    <source>
        <dbReference type="ARBA" id="ARBA00022840"/>
    </source>
</evidence>
<dbReference type="Pfam" id="PF06723">
    <property type="entry name" value="MreB_Mbl"/>
    <property type="match status" value="1"/>
</dbReference>
<feature type="binding site" evidence="6">
    <location>
        <begin position="203"/>
        <end position="206"/>
    </location>
    <ligand>
        <name>ATP</name>
        <dbReference type="ChEBI" id="CHEBI:30616"/>
    </ligand>
</feature>
<dbReference type="NCBIfam" id="NF010539">
    <property type="entry name" value="PRK13927.1"/>
    <property type="match status" value="1"/>
</dbReference>
<dbReference type="HOGENOM" id="CLU_052037_0_0_9"/>
<dbReference type="AlphaFoldDB" id="U2JN86"/>
<name>U2JN86_9FIRM</name>
<evidence type="ECO:0000256" key="2">
    <source>
        <dbReference type="ARBA" id="ARBA00022741"/>
    </source>
</evidence>
<dbReference type="CDD" id="cd10225">
    <property type="entry name" value="ASKHA_NBD_MreB-like"/>
    <property type="match status" value="1"/>
</dbReference>
<dbReference type="GeneID" id="93693257"/>
<evidence type="ECO:0000256" key="5">
    <source>
        <dbReference type="ARBA" id="ARBA00023458"/>
    </source>
</evidence>
<comment type="caution">
    <text evidence="7">The sequence shown here is derived from an EMBL/GenBank/DDBJ whole genome shotgun (WGS) entry which is preliminary data.</text>
</comment>
<keyword evidence="2 6" id="KW-0547">Nucleotide-binding</keyword>
<keyword evidence="8" id="KW-1185">Reference proteome</keyword>
<reference evidence="7 8" key="1">
    <citation type="submission" date="2013-07" db="EMBL/GenBank/DDBJ databases">
        <authorList>
            <person name="Weinstock G."/>
            <person name="Sodergren E."/>
            <person name="Wylie T."/>
            <person name="Fulton L."/>
            <person name="Fulton R."/>
            <person name="Fronick C."/>
            <person name="O'Laughlin M."/>
            <person name="Godfrey J."/>
            <person name="Miner T."/>
            <person name="Herter B."/>
            <person name="Appelbaum E."/>
            <person name="Cordes M."/>
            <person name="Lek S."/>
            <person name="Wollam A."/>
            <person name="Pepin K.H."/>
            <person name="Palsikar V.B."/>
            <person name="Mitreva M."/>
            <person name="Wilson R.K."/>
        </authorList>
    </citation>
    <scope>NUCLEOTIDE SEQUENCE [LARGE SCALE GENOMIC DNA]</scope>
    <source>
        <strain evidence="7 8">ATCC 27760</strain>
    </source>
</reference>